<dbReference type="EMBL" id="KB706244">
    <property type="protein sequence ID" value="EMR68391.1"/>
    <property type="molecule type" value="Genomic_DNA"/>
</dbReference>
<name>M7TEN2_EUTLA</name>
<feature type="region of interest" description="Disordered" evidence="1">
    <location>
        <begin position="1"/>
        <end position="86"/>
    </location>
</feature>
<dbReference type="Proteomes" id="UP000012174">
    <property type="component" value="Unassembled WGS sequence"/>
</dbReference>
<accession>M7TEN2</accession>
<evidence type="ECO:0000313" key="3">
    <source>
        <dbReference type="Proteomes" id="UP000012174"/>
    </source>
</evidence>
<proteinExistence type="predicted"/>
<feature type="compositionally biased region" description="Polar residues" evidence="1">
    <location>
        <begin position="1"/>
        <end position="10"/>
    </location>
</feature>
<dbReference type="HOGENOM" id="CLU_496090_0_0_1"/>
<reference evidence="3" key="1">
    <citation type="journal article" date="2013" name="Genome Announc.">
        <title>Draft genome sequence of the grapevine dieback fungus Eutypa lata UCR-EL1.</title>
        <authorList>
            <person name="Blanco-Ulate B."/>
            <person name="Rolshausen P.E."/>
            <person name="Cantu D."/>
        </authorList>
    </citation>
    <scope>NUCLEOTIDE SEQUENCE [LARGE SCALE GENOMIC DNA]</scope>
    <source>
        <strain evidence="3">UCR-EL1</strain>
    </source>
</reference>
<evidence type="ECO:0000256" key="1">
    <source>
        <dbReference type="SAM" id="MobiDB-lite"/>
    </source>
</evidence>
<sequence length="549" mass="61180">MEGTDRTSSGPDGKYKAEDDQSMGNADHPIEHGTPNTTQDNIPARMEEPEAPVVNQGLKRRAEHEDEQDPHRQKRSRTTNGIDTDLNVQESHAASHLSKLGAAQDALQQLAKVPDILNHVASTTKGLLPEMQALVPIAQLKQQNINFLEQMEGKLIKVGTSYRINEQTWEPEVTDSYRHHEVLQQEGFIPKHDATNHGCVREGNVAAALHETGLRNEHYKLKDGAIEVHGERFRNDFAREVLTELGMEDGQHFKMQNGKLILTDNVTLKPSPSVEHAATLDRLFFDVVKFLREGASGIPVELSEILTSTIQEKPSHNTTGKDQMLSSLKAFFGRVDDAMEPLLDAAIDTAKCLQGVFGGITITIRADDFEVLKARLSVLCDTPVTTAMLKPTFSQDGLIKLGGTICARVLTSLERRMSYLFVGCLSLDRLFVAKHRLTEAETDPDQLSQPPVWFARKKTLRLWYRFTRLLETAAKSALISDAQWDQAELDIALRYNAKSLSNYLLYHLLDDPSYLGDLPREEVIHTIAAGLGQSVMQLDNDRVALLRGG</sequence>
<gene>
    <name evidence="2" type="ORF">UCREL1_4594</name>
</gene>
<dbReference type="AlphaFoldDB" id="M7TEN2"/>
<protein>
    <submittedName>
        <fullName evidence="2">Uncharacterized protein</fullName>
    </submittedName>
</protein>
<evidence type="ECO:0000313" key="2">
    <source>
        <dbReference type="EMBL" id="EMR68391.1"/>
    </source>
</evidence>
<organism evidence="2 3">
    <name type="scientific">Eutypa lata (strain UCR-EL1)</name>
    <name type="common">Grapevine dieback disease fungus</name>
    <name type="synonym">Eutypa armeniacae</name>
    <dbReference type="NCBI Taxonomy" id="1287681"/>
    <lineage>
        <taxon>Eukaryota</taxon>
        <taxon>Fungi</taxon>
        <taxon>Dikarya</taxon>
        <taxon>Ascomycota</taxon>
        <taxon>Pezizomycotina</taxon>
        <taxon>Sordariomycetes</taxon>
        <taxon>Xylariomycetidae</taxon>
        <taxon>Xylariales</taxon>
        <taxon>Diatrypaceae</taxon>
        <taxon>Eutypa</taxon>
    </lineage>
</organism>
<dbReference type="KEGG" id="ela:UCREL1_4594"/>
<keyword evidence="3" id="KW-1185">Reference proteome</keyword>